<dbReference type="Pfam" id="PF04464">
    <property type="entry name" value="Glyphos_transf"/>
    <property type="match status" value="1"/>
</dbReference>
<organism evidence="7 9">
    <name type="scientific">Modestobacter muralis</name>
    <dbReference type="NCBI Taxonomy" id="1608614"/>
    <lineage>
        <taxon>Bacteria</taxon>
        <taxon>Bacillati</taxon>
        <taxon>Actinomycetota</taxon>
        <taxon>Actinomycetes</taxon>
        <taxon>Geodermatophilales</taxon>
        <taxon>Geodermatophilaceae</taxon>
        <taxon>Modestobacter</taxon>
    </lineage>
</organism>
<accession>A0A6P0EP39</accession>
<dbReference type="EMBL" id="JAAGWB010000013">
    <property type="protein sequence ID" value="NEN50248.1"/>
    <property type="molecule type" value="Genomic_DNA"/>
</dbReference>
<comment type="subcellular location">
    <subcellularLocation>
        <location evidence="1">Cell membrane</location>
        <topology evidence="1">Peripheral membrane protein</topology>
    </subcellularLocation>
</comment>
<comment type="similarity">
    <text evidence="2">Belongs to the CDP-glycerol glycerophosphotransferase family.</text>
</comment>
<dbReference type="InterPro" id="IPR043148">
    <property type="entry name" value="TagF_C"/>
</dbReference>
<evidence type="ECO:0000256" key="3">
    <source>
        <dbReference type="ARBA" id="ARBA00022475"/>
    </source>
</evidence>
<dbReference type="Gene3D" id="3.40.50.11820">
    <property type="match status" value="1"/>
</dbReference>
<dbReference type="InterPro" id="IPR043149">
    <property type="entry name" value="TagF_N"/>
</dbReference>
<dbReference type="PANTHER" id="PTHR37316:SF3">
    <property type="entry name" value="TEICHOIC ACID GLYCEROL-PHOSPHATE TRANSFERASE"/>
    <property type="match status" value="1"/>
</dbReference>
<comment type="caution">
    <text evidence="7">The sequence shown here is derived from an EMBL/GenBank/DDBJ whole genome shotgun (WGS) entry which is preliminary data.</text>
</comment>
<dbReference type="GO" id="GO:0019350">
    <property type="term" value="P:teichoic acid biosynthetic process"/>
    <property type="evidence" value="ECO:0007669"/>
    <property type="project" value="UniProtKB-KW"/>
</dbReference>
<dbReference type="Proteomes" id="UP000471152">
    <property type="component" value="Unassembled WGS sequence"/>
</dbReference>
<dbReference type="GO" id="GO:0005886">
    <property type="term" value="C:plasma membrane"/>
    <property type="evidence" value="ECO:0007669"/>
    <property type="project" value="UniProtKB-SubCell"/>
</dbReference>
<dbReference type="GO" id="GO:0047355">
    <property type="term" value="F:CDP-glycerol glycerophosphotransferase activity"/>
    <property type="evidence" value="ECO:0007669"/>
    <property type="project" value="InterPro"/>
</dbReference>
<keyword evidence="6" id="KW-0472">Membrane</keyword>
<evidence type="ECO:0000256" key="6">
    <source>
        <dbReference type="ARBA" id="ARBA00023136"/>
    </source>
</evidence>
<reference evidence="7 9" key="1">
    <citation type="submission" date="2020-01" db="EMBL/GenBank/DDBJ databases">
        <title>the WGS Modestobacter muralis CPCC 204518.</title>
        <authorList>
            <person name="Jiang Z."/>
        </authorList>
    </citation>
    <scope>NUCLEOTIDE SEQUENCE [LARGE SCALE GENOMIC DNA]</scope>
    <source>
        <strain evidence="7 9">DSM 100205</strain>
    </source>
</reference>
<evidence type="ECO:0000313" key="7">
    <source>
        <dbReference type="EMBL" id="NEK93481.1"/>
    </source>
</evidence>
<dbReference type="PANTHER" id="PTHR37316">
    <property type="entry name" value="TEICHOIC ACID GLYCEROL-PHOSPHATE PRIMASE"/>
    <property type="match status" value="1"/>
</dbReference>
<dbReference type="InterPro" id="IPR051612">
    <property type="entry name" value="Teichoic_Acid_Biosynth"/>
</dbReference>
<keyword evidence="5" id="KW-0777">Teichoic acid biosynthesis</keyword>
<evidence type="ECO:0000313" key="9">
    <source>
        <dbReference type="Proteomes" id="UP000468828"/>
    </source>
</evidence>
<dbReference type="AlphaFoldDB" id="A0A6P0EP39"/>
<sequence>MKIVWNAFNGRYSDNPRALYEALRARGGGEEHVWLADPRHAAAFPPGTVTVPIGTPAAVAALESADVVVVNSHVQLDRWTKKPGATYLQTWHGTPLKRIHRDAAWLPPDELLAELDEDIARWDLLITPSPAATDLLRSAFRYTGEVLETGYPRNDVLSAPDADARRARVRAQLGIPEGTTAVLYAPTYRDDEADGAVDAPLGLDVAALAERLGDDAVLLLRLHYFMGHQTRPASSGRVQDVSAYPDISELYLAADVLVTDYSSSMFDFAVTGKPIVLFTYDLEHYEGRLRGFTFDLRTGAPGPVVLDQEALTEALLDLPAVAAAHADDQARFVARWCALEDGHASERVVAAVWPR</sequence>
<name>A0A6P0EP39_9ACTN</name>
<gene>
    <name evidence="8" type="ORF">G3R41_04735</name>
    <name evidence="7" type="ORF">GCU67_04735</name>
</gene>
<protein>
    <submittedName>
        <fullName evidence="7">CDP-glycerol glycerophosphotransferase family protein</fullName>
    </submittedName>
</protein>
<evidence type="ECO:0000256" key="4">
    <source>
        <dbReference type="ARBA" id="ARBA00022679"/>
    </source>
</evidence>
<dbReference type="Proteomes" id="UP000468828">
    <property type="component" value="Unassembled WGS sequence"/>
</dbReference>
<evidence type="ECO:0000313" key="8">
    <source>
        <dbReference type="EMBL" id="NEN50248.1"/>
    </source>
</evidence>
<dbReference type="InterPro" id="IPR007554">
    <property type="entry name" value="Glycerophosphate_synth"/>
</dbReference>
<dbReference type="EMBL" id="JAAGWH010000013">
    <property type="protein sequence ID" value="NEK93481.1"/>
    <property type="molecule type" value="Genomic_DNA"/>
</dbReference>
<evidence type="ECO:0000313" key="10">
    <source>
        <dbReference type="Proteomes" id="UP000471152"/>
    </source>
</evidence>
<dbReference type="RefSeq" id="WP_163609925.1">
    <property type="nucleotide sequence ID" value="NZ_JAAGWB010000013.1"/>
</dbReference>
<evidence type="ECO:0000256" key="2">
    <source>
        <dbReference type="ARBA" id="ARBA00010488"/>
    </source>
</evidence>
<keyword evidence="3" id="KW-1003">Cell membrane</keyword>
<proteinExistence type="inferred from homology"/>
<evidence type="ECO:0000256" key="5">
    <source>
        <dbReference type="ARBA" id="ARBA00022944"/>
    </source>
</evidence>
<reference evidence="8 10" key="2">
    <citation type="submission" date="2020-02" db="EMBL/GenBank/DDBJ databases">
        <title>The WGS of Modestobacter muralis DSM 100205.</title>
        <authorList>
            <person name="Jiang Z."/>
        </authorList>
    </citation>
    <scope>NUCLEOTIDE SEQUENCE [LARGE SCALE GENOMIC DNA]</scope>
    <source>
        <strain evidence="8 10">DSM 100205</strain>
    </source>
</reference>
<keyword evidence="4 7" id="KW-0808">Transferase</keyword>
<dbReference type="Gene3D" id="3.40.50.12580">
    <property type="match status" value="1"/>
</dbReference>
<evidence type="ECO:0000256" key="1">
    <source>
        <dbReference type="ARBA" id="ARBA00004202"/>
    </source>
</evidence>
<dbReference type="SUPFAM" id="SSF53756">
    <property type="entry name" value="UDP-Glycosyltransferase/glycogen phosphorylase"/>
    <property type="match status" value="1"/>
</dbReference>
<keyword evidence="9" id="KW-1185">Reference proteome</keyword>